<feature type="non-terminal residue" evidence="5">
    <location>
        <position position="1"/>
    </location>
</feature>
<gene>
    <name evidence="5" type="ORF">AK812_SmicGene47420</name>
</gene>
<dbReference type="AlphaFoldDB" id="A0A1Q9BRS6"/>
<feature type="region of interest" description="Disordered" evidence="4">
    <location>
        <begin position="1"/>
        <end position="22"/>
    </location>
</feature>
<keyword evidence="1" id="KW-0489">Methyltransferase</keyword>
<evidence type="ECO:0000256" key="2">
    <source>
        <dbReference type="ARBA" id="ARBA00022679"/>
    </source>
</evidence>
<feature type="non-terminal residue" evidence="5">
    <location>
        <position position="318"/>
    </location>
</feature>
<dbReference type="Pfam" id="PF00145">
    <property type="entry name" value="DNA_methylase"/>
    <property type="match status" value="1"/>
</dbReference>
<name>A0A1Q9BRS6_SYMMI</name>
<protein>
    <submittedName>
        <fullName evidence="5">Uncharacterized protein</fullName>
    </submittedName>
</protein>
<dbReference type="InterPro" id="IPR001525">
    <property type="entry name" value="C5_MeTfrase"/>
</dbReference>
<evidence type="ECO:0000256" key="4">
    <source>
        <dbReference type="SAM" id="MobiDB-lite"/>
    </source>
</evidence>
<proteinExistence type="predicted"/>
<evidence type="ECO:0000313" key="5">
    <source>
        <dbReference type="EMBL" id="OLP73366.1"/>
    </source>
</evidence>
<accession>A0A1Q9BRS6</accession>
<feature type="coiled-coil region" evidence="3">
    <location>
        <begin position="122"/>
        <end position="149"/>
    </location>
</feature>
<dbReference type="EMBL" id="LSRX01005663">
    <property type="protein sequence ID" value="OLP73366.1"/>
    <property type="molecule type" value="Genomic_DNA"/>
</dbReference>
<evidence type="ECO:0000313" key="6">
    <source>
        <dbReference type="Proteomes" id="UP000186817"/>
    </source>
</evidence>
<dbReference type="OrthoDB" id="441015at2759"/>
<sequence>DAIAADVFGNDASDLDDDESDHRNVDGLDDNVGQAAQSNMDTVVQTMKGFGYEAQPMMTDAHEFGCPCKRRRVYICFFKRTYHKFCFQDRPIAETVTMFRSMTSSCMRSAPCVTEVLLDGNCEAVSAGLQELQNKRAQAEEKAANAKAKAKAKPQPNANWVEQHLKASENLGVRWGQPAGPDLERNPWFRTLTDREKDALVISRSHAPQAGFRNLSQSLNRIHTMTLAEGSTKHVAPTMLPGQILFVELARPPRLLLGREALLLQGYPVARFLSNMNDAGYNVSEDPFPDAEGDGVKKRKKRSIDKPWLTEALMMELA</sequence>
<reference evidence="5 6" key="1">
    <citation type="submission" date="2016-02" db="EMBL/GenBank/DDBJ databases">
        <title>Genome analysis of coral dinoflagellate symbionts highlights evolutionary adaptations to a symbiotic lifestyle.</title>
        <authorList>
            <person name="Aranda M."/>
            <person name="Li Y."/>
            <person name="Liew Y.J."/>
            <person name="Baumgarten S."/>
            <person name="Simakov O."/>
            <person name="Wilson M."/>
            <person name="Piel J."/>
            <person name="Ashoor H."/>
            <person name="Bougouffa S."/>
            <person name="Bajic V.B."/>
            <person name="Ryu T."/>
            <person name="Ravasi T."/>
            <person name="Bayer T."/>
            <person name="Micklem G."/>
            <person name="Kim H."/>
            <person name="Bhak J."/>
            <person name="Lajeunesse T.C."/>
            <person name="Voolstra C.R."/>
        </authorList>
    </citation>
    <scope>NUCLEOTIDE SEQUENCE [LARGE SCALE GENOMIC DNA]</scope>
    <source>
        <strain evidence="5 6">CCMP2467</strain>
    </source>
</reference>
<dbReference type="Gene3D" id="3.40.50.150">
    <property type="entry name" value="Vaccinia Virus protein VP39"/>
    <property type="match status" value="1"/>
</dbReference>
<dbReference type="SUPFAM" id="SSF53335">
    <property type="entry name" value="S-adenosyl-L-methionine-dependent methyltransferases"/>
    <property type="match status" value="1"/>
</dbReference>
<dbReference type="Proteomes" id="UP000186817">
    <property type="component" value="Unassembled WGS sequence"/>
</dbReference>
<keyword evidence="2" id="KW-0808">Transferase</keyword>
<keyword evidence="6" id="KW-1185">Reference proteome</keyword>
<evidence type="ECO:0000256" key="1">
    <source>
        <dbReference type="ARBA" id="ARBA00022603"/>
    </source>
</evidence>
<evidence type="ECO:0000256" key="3">
    <source>
        <dbReference type="SAM" id="Coils"/>
    </source>
</evidence>
<organism evidence="5 6">
    <name type="scientific">Symbiodinium microadriaticum</name>
    <name type="common">Dinoflagellate</name>
    <name type="synonym">Zooxanthella microadriatica</name>
    <dbReference type="NCBI Taxonomy" id="2951"/>
    <lineage>
        <taxon>Eukaryota</taxon>
        <taxon>Sar</taxon>
        <taxon>Alveolata</taxon>
        <taxon>Dinophyceae</taxon>
        <taxon>Suessiales</taxon>
        <taxon>Symbiodiniaceae</taxon>
        <taxon>Symbiodinium</taxon>
    </lineage>
</organism>
<dbReference type="InterPro" id="IPR029063">
    <property type="entry name" value="SAM-dependent_MTases_sf"/>
</dbReference>
<comment type="caution">
    <text evidence="5">The sequence shown here is derived from an EMBL/GenBank/DDBJ whole genome shotgun (WGS) entry which is preliminary data.</text>
</comment>
<dbReference type="GO" id="GO:0008168">
    <property type="term" value="F:methyltransferase activity"/>
    <property type="evidence" value="ECO:0007669"/>
    <property type="project" value="UniProtKB-KW"/>
</dbReference>
<keyword evidence="3" id="KW-0175">Coiled coil</keyword>
<dbReference type="GO" id="GO:0032259">
    <property type="term" value="P:methylation"/>
    <property type="evidence" value="ECO:0007669"/>
    <property type="project" value="UniProtKB-KW"/>
</dbReference>